<dbReference type="HOGENOM" id="CLU_2333175_0_0_1"/>
<accession>A0A0C2TGM6</accession>
<evidence type="ECO:0000313" key="2">
    <source>
        <dbReference type="Proteomes" id="UP000054549"/>
    </source>
</evidence>
<name>A0A0C2TGM6_AMAMK</name>
<dbReference type="Proteomes" id="UP000054549">
    <property type="component" value="Unassembled WGS sequence"/>
</dbReference>
<keyword evidence="2" id="KW-1185">Reference proteome</keyword>
<proteinExistence type="predicted"/>
<gene>
    <name evidence="1" type="ORF">M378DRAFT_426268</name>
</gene>
<reference evidence="1 2" key="1">
    <citation type="submission" date="2014-04" db="EMBL/GenBank/DDBJ databases">
        <title>Evolutionary Origins and Diversification of the Mycorrhizal Mutualists.</title>
        <authorList>
            <consortium name="DOE Joint Genome Institute"/>
            <consortium name="Mycorrhizal Genomics Consortium"/>
            <person name="Kohler A."/>
            <person name="Kuo A."/>
            <person name="Nagy L.G."/>
            <person name="Floudas D."/>
            <person name="Copeland A."/>
            <person name="Barry K.W."/>
            <person name="Cichocki N."/>
            <person name="Veneault-Fourrey C."/>
            <person name="LaButti K."/>
            <person name="Lindquist E.A."/>
            <person name="Lipzen A."/>
            <person name="Lundell T."/>
            <person name="Morin E."/>
            <person name="Murat C."/>
            <person name="Riley R."/>
            <person name="Ohm R."/>
            <person name="Sun H."/>
            <person name="Tunlid A."/>
            <person name="Henrissat B."/>
            <person name="Grigoriev I.V."/>
            <person name="Hibbett D.S."/>
            <person name="Martin F."/>
        </authorList>
    </citation>
    <scope>NUCLEOTIDE SEQUENCE [LARGE SCALE GENOMIC DNA]</scope>
    <source>
        <strain evidence="1 2">Koide BX008</strain>
    </source>
</reference>
<dbReference type="InParanoid" id="A0A0C2TGM6"/>
<sequence>MVIQHHGQGRQLRSTEQQEMLGSIYVHSALNSVRIFFAQLESWRPLQSRNPIRPLDWWVDVAQAPHCVPNVNNSYIGCMVIRISVTTPILGLPSSQCN</sequence>
<dbReference type="AlphaFoldDB" id="A0A0C2TGM6"/>
<evidence type="ECO:0000313" key="1">
    <source>
        <dbReference type="EMBL" id="KIL66034.1"/>
    </source>
</evidence>
<organism evidence="1 2">
    <name type="scientific">Amanita muscaria (strain Koide BX008)</name>
    <dbReference type="NCBI Taxonomy" id="946122"/>
    <lineage>
        <taxon>Eukaryota</taxon>
        <taxon>Fungi</taxon>
        <taxon>Dikarya</taxon>
        <taxon>Basidiomycota</taxon>
        <taxon>Agaricomycotina</taxon>
        <taxon>Agaricomycetes</taxon>
        <taxon>Agaricomycetidae</taxon>
        <taxon>Agaricales</taxon>
        <taxon>Pluteineae</taxon>
        <taxon>Amanitaceae</taxon>
        <taxon>Amanita</taxon>
    </lineage>
</organism>
<dbReference type="EMBL" id="KN818238">
    <property type="protein sequence ID" value="KIL66034.1"/>
    <property type="molecule type" value="Genomic_DNA"/>
</dbReference>
<protein>
    <submittedName>
        <fullName evidence="1">Uncharacterized protein</fullName>
    </submittedName>
</protein>